<dbReference type="EMBL" id="JARBHB010000002">
    <property type="protein sequence ID" value="KAJ8891823.1"/>
    <property type="molecule type" value="Genomic_DNA"/>
</dbReference>
<sequence>MKGRGKREIPEKSRRPTASSGTIPTCENPVTRPGSESGSPWWEASELITEPPLLLRGMFLCLCVAVLFDRAEAALQVGLDPSDSRPEEVAEVRRRAFVAKLANITALESAYITLVLCGSDEHVSHLPGRPDRLRHFITHIHRRGEPLLATLSHTARPGTQTTGALVSGLSVNFCFSFRALLARGLAEPDTAWSSCPPRHRRRLPATTLILQSSNVVRVRRNTEKRLARVTQASFIGVAKELPSYTRFWINRNLKIEPWPEGTFETTISRASGDTSHQSPLLEHFPSRRGAPSSVASVVRQTDVVGWRMEPLHYSLNLRVPGTNKSKTRNSCTRSSESADREPTYADRAALTAPTSTWMTLRLYQVLAVANSRIVHAKITTLGGGGGESLSRRPACPMCSLISGVGASCGQDERLLDPADLRVTTRFPPPPTTPAHADRAAKQWHWQDPIPRLSPHQQLAPADIGEKCRYALLPTPVCVTSLSGTLQLHSPRPAITTQRLLLSPLRDAVSTSGSSTWRLAYDGKSWVRVDSGSGETRDPRENPPTSVIARHDPHVRKSREQPRRQSNPVRLGGGRAVWPPHHRGPA</sequence>
<evidence type="ECO:0000256" key="1">
    <source>
        <dbReference type="SAM" id="MobiDB-lite"/>
    </source>
</evidence>
<proteinExistence type="predicted"/>
<organism evidence="2 3">
    <name type="scientific">Dryococelus australis</name>
    <dbReference type="NCBI Taxonomy" id="614101"/>
    <lineage>
        <taxon>Eukaryota</taxon>
        <taxon>Metazoa</taxon>
        <taxon>Ecdysozoa</taxon>
        <taxon>Arthropoda</taxon>
        <taxon>Hexapoda</taxon>
        <taxon>Insecta</taxon>
        <taxon>Pterygota</taxon>
        <taxon>Neoptera</taxon>
        <taxon>Polyneoptera</taxon>
        <taxon>Phasmatodea</taxon>
        <taxon>Verophasmatodea</taxon>
        <taxon>Anareolatae</taxon>
        <taxon>Phasmatidae</taxon>
        <taxon>Eurycanthinae</taxon>
        <taxon>Dryococelus</taxon>
    </lineage>
</organism>
<protein>
    <submittedName>
        <fullName evidence="2">Uncharacterized protein</fullName>
    </submittedName>
</protein>
<name>A0ABQ9I597_9NEOP</name>
<feature type="region of interest" description="Disordered" evidence="1">
    <location>
        <begin position="527"/>
        <end position="585"/>
    </location>
</feature>
<feature type="compositionally biased region" description="Basic and acidic residues" evidence="1">
    <location>
        <begin position="1"/>
        <end position="14"/>
    </location>
</feature>
<feature type="compositionally biased region" description="Polar residues" evidence="1">
    <location>
        <begin position="322"/>
        <end position="335"/>
    </location>
</feature>
<reference evidence="2 3" key="1">
    <citation type="submission" date="2023-02" db="EMBL/GenBank/DDBJ databases">
        <title>LHISI_Scaffold_Assembly.</title>
        <authorList>
            <person name="Stuart O.P."/>
            <person name="Cleave R."/>
            <person name="Magrath M.J.L."/>
            <person name="Mikheyev A.S."/>
        </authorList>
    </citation>
    <scope>NUCLEOTIDE SEQUENCE [LARGE SCALE GENOMIC DNA]</scope>
    <source>
        <strain evidence="2">Daus_M_001</strain>
        <tissue evidence="2">Leg muscle</tissue>
    </source>
</reference>
<keyword evidence="3" id="KW-1185">Reference proteome</keyword>
<accession>A0ABQ9I597</accession>
<feature type="compositionally biased region" description="Polar residues" evidence="1">
    <location>
        <begin position="16"/>
        <end position="25"/>
    </location>
</feature>
<comment type="caution">
    <text evidence="2">The sequence shown here is derived from an EMBL/GenBank/DDBJ whole genome shotgun (WGS) entry which is preliminary data.</text>
</comment>
<gene>
    <name evidence="2" type="ORF">PR048_004377</name>
</gene>
<evidence type="ECO:0000313" key="2">
    <source>
        <dbReference type="EMBL" id="KAJ8891823.1"/>
    </source>
</evidence>
<feature type="region of interest" description="Disordered" evidence="1">
    <location>
        <begin position="319"/>
        <end position="342"/>
    </location>
</feature>
<dbReference type="Proteomes" id="UP001159363">
    <property type="component" value="Chromosome 2"/>
</dbReference>
<evidence type="ECO:0000313" key="3">
    <source>
        <dbReference type="Proteomes" id="UP001159363"/>
    </source>
</evidence>
<feature type="region of interest" description="Disordered" evidence="1">
    <location>
        <begin position="1"/>
        <end position="41"/>
    </location>
</feature>